<gene>
    <name evidence="2" type="ORF">PIB30_009672</name>
</gene>
<dbReference type="EMBL" id="JASCZI010120851">
    <property type="protein sequence ID" value="MED6155896.1"/>
    <property type="molecule type" value="Genomic_DNA"/>
</dbReference>
<evidence type="ECO:0000313" key="2">
    <source>
        <dbReference type="EMBL" id="MED6155896.1"/>
    </source>
</evidence>
<dbReference type="Pfam" id="PF13456">
    <property type="entry name" value="RVT_3"/>
    <property type="match status" value="1"/>
</dbReference>
<evidence type="ECO:0000313" key="3">
    <source>
        <dbReference type="Proteomes" id="UP001341840"/>
    </source>
</evidence>
<sequence length="211" mass="23547">MAVGGYLLNCNNLLHVLFREYVDVGTTSEAAIKGVEIVAQFILEEAIGSLDELEILTILELYISASVIKGNLLSFRGERNGQWICVSTGVGVSGYFLRPDGNAEGLMEYSGRLRLNESSPWDSRNAIIDAQSAETSHRNEVEDLVFKIQEMCARDWRVQFHLILREANKVADAMAKRGALSSTEFVEWITPWESLQATIHTLGKFAGYHSF</sequence>
<evidence type="ECO:0000259" key="1">
    <source>
        <dbReference type="Pfam" id="PF13456"/>
    </source>
</evidence>
<keyword evidence="3" id="KW-1185">Reference proteome</keyword>
<accession>A0ABU6U406</accession>
<reference evidence="2 3" key="1">
    <citation type="journal article" date="2023" name="Plants (Basel)">
        <title>Bridging the Gap: Combining Genomics and Transcriptomics Approaches to Understand Stylosanthes scabra, an Orphan Legume from the Brazilian Caatinga.</title>
        <authorList>
            <person name="Ferreira-Neto J.R.C."/>
            <person name="da Silva M.D."/>
            <person name="Binneck E."/>
            <person name="de Melo N.F."/>
            <person name="da Silva R.H."/>
            <person name="de Melo A.L.T.M."/>
            <person name="Pandolfi V."/>
            <person name="Bustamante F.O."/>
            <person name="Brasileiro-Vidal A.C."/>
            <person name="Benko-Iseppon A.M."/>
        </authorList>
    </citation>
    <scope>NUCLEOTIDE SEQUENCE [LARGE SCALE GENOMIC DNA]</scope>
    <source>
        <tissue evidence="2">Leaves</tissue>
    </source>
</reference>
<proteinExistence type="predicted"/>
<dbReference type="InterPro" id="IPR002156">
    <property type="entry name" value="RNaseH_domain"/>
</dbReference>
<dbReference type="PANTHER" id="PTHR34023:SF4">
    <property type="entry name" value="RNASE H TYPE-1 DOMAIN-CONTAINING PROTEIN"/>
    <property type="match status" value="1"/>
</dbReference>
<feature type="domain" description="RNase H type-1" evidence="1">
    <location>
        <begin position="128"/>
        <end position="177"/>
    </location>
</feature>
<name>A0ABU6U406_9FABA</name>
<protein>
    <recommendedName>
        <fullName evidence="1">RNase H type-1 domain-containing protein</fullName>
    </recommendedName>
</protein>
<dbReference type="Proteomes" id="UP001341840">
    <property type="component" value="Unassembled WGS sequence"/>
</dbReference>
<comment type="caution">
    <text evidence="2">The sequence shown here is derived from an EMBL/GenBank/DDBJ whole genome shotgun (WGS) entry which is preliminary data.</text>
</comment>
<organism evidence="2 3">
    <name type="scientific">Stylosanthes scabra</name>
    <dbReference type="NCBI Taxonomy" id="79078"/>
    <lineage>
        <taxon>Eukaryota</taxon>
        <taxon>Viridiplantae</taxon>
        <taxon>Streptophyta</taxon>
        <taxon>Embryophyta</taxon>
        <taxon>Tracheophyta</taxon>
        <taxon>Spermatophyta</taxon>
        <taxon>Magnoliopsida</taxon>
        <taxon>eudicotyledons</taxon>
        <taxon>Gunneridae</taxon>
        <taxon>Pentapetalae</taxon>
        <taxon>rosids</taxon>
        <taxon>fabids</taxon>
        <taxon>Fabales</taxon>
        <taxon>Fabaceae</taxon>
        <taxon>Papilionoideae</taxon>
        <taxon>50 kb inversion clade</taxon>
        <taxon>dalbergioids sensu lato</taxon>
        <taxon>Dalbergieae</taxon>
        <taxon>Pterocarpus clade</taxon>
        <taxon>Stylosanthes</taxon>
    </lineage>
</organism>
<dbReference type="PANTHER" id="PTHR34023">
    <property type="entry name" value="RNASE H DOMAIN-CONTAINING PROTEIN"/>
    <property type="match status" value="1"/>
</dbReference>